<sequence>MRWAWRRDDFAWIHSSVSREAPHLNTIRRWCAKFNRERVTLHDEICESRTSIAITKENVVIVRKLIEENGVSSTRRFENIWELTGPVYTISLEKQKTVNVEWCATIYFPSVLKKVREKRPRCRILLHRDNASPHTANKMSFLTSEKVKPVTHPAFSQDVAPCNFFIFPNFKDVTFTRILTFTGPEEVVRAINQHVQDMPSEKWFSCFQI</sequence>
<dbReference type="PANTHER" id="PTHR46060:SF1">
    <property type="entry name" value="MARINER MOS1 TRANSPOSASE-LIKE PROTEIN"/>
    <property type="match status" value="1"/>
</dbReference>
<name>A0A4C1XQL4_EUMVA</name>
<dbReference type="EMBL" id="BGZK01000924">
    <property type="protein sequence ID" value="GBP65272.1"/>
    <property type="molecule type" value="Genomic_DNA"/>
</dbReference>
<dbReference type="Proteomes" id="UP000299102">
    <property type="component" value="Unassembled WGS sequence"/>
</dbReference>
<dbReference type="Gene3D" id="3.30.420.10">
    <property type="entry name" value="Ribonuclease H-like superfamily/Ribonuclease H"/>
    <property type="match status" value="1"/>
</dbReference>
<reference evidence="1 2" key="1">
    <citation type="journal article" date="2019" name="Commun. Biol.">
        <title>The bagworm genome reveals a unique fibroin gene that provides high tensile strength.</title>
        <authorList>
            <person name="Kono N."/>
            <person name="Nakamura H."/>
            <person name="Ohtoshi R."/>
            <person name="Tomita M."/>
            <person name="Numata K."/>
            <person name="Arakawa K."/>
        </authorList>
    </citation>
    <scope>NUCLEOTIDE SEQUENCE [LARGE SCALE GENOMIC DNA]</scope>
</reference>
<protein>
    <recommendedName>
        <fullName evidence="3">Histone-lysine N-methyltransferase SETMAR</fullName>
    </recommendedName>
</protein>
<gene>
    <name evidence="1" type="ORF">EVAR_37120_1</name>
</gene>
<proteinExistence type="predicted"/>
<keyword evidence="2" id="KW-1185">Reference proteome</keyword>
<dbReference type="GO" id="GO:0003676">
    <property type="term" value="F:nucleic acid binding"/>
    <property type="evidence" value="ECO:0007669"/>
    <property type="project" value="InterPro"/>
</dbReference>
<evidence type="ECO:0000313" key="1">
    <source>
        <dbReference type="EMBL" id="GBP65272.1"/>
    </source>
</evidence>
<comment type="caution">
    <text evidence="1">The sequence shown here is derived from an EMBL/GenBank/DDBJ whole genome shotgun (WGS) entry which is preliminary data.</text>
</comment>
<organism evidence="1 2">
    <name type="scientific">Eumeta variegata</name>
    <name type="common">Bagworm moth</name>
    <name type="synonym">Eumeta japonica</name>
    <dbReference type="NCBI Taxonomy" id="151549"/>
    <lineage>
        <taxon>Eukaryota</taxon>
        <taxon>Metazoa</taxon>
        <taxon>Ecdysozoa</taxon>
        <taxon>Arthropoda</taxon>
        <taxon>Hexapoda</taxon>
        <taxon>Insecta</taxon>
        <taxon>Pterygota</taxon>
        <taxon>Neoptera</taxon>
        <taxon>Endopterygota</taxon>
        <taxon>Lepidoptera</taxon>
        <taxon>Glossata</taxon>
        <taxon>Ditrysia</taxon>
        <taxon>Tineoidea</taxon>
        <taxon>Psychidae</taxon>
        <taxon>Oiketicinae</taxon>
        <taxon>Eumeta</taxon>
    </lineage>
</organism>
<dbReference type="InterPro" id="IPR036397">
    <property type="entry name" value="RNaseH_sf"/>
</dbReference>
<dbReference type="PANTHER" id="PTHR46060">
    <property type="entry name" value="MARINER MOS1 TRANSPOSASE-LIKE PROTEIN"/>
    <property type="match status" value="1"/>
</dbReference>
<accession>A0A4C1XQL4</accession>
<dbReference type="InterPro" id="IPR052709">
    <property type="entry name" value="Transposase-MT_Hybrid"/>
</dbReference>
<dbReference type="STRING" id="151549.A0A4C1XQL4"/>
<dbReference type="AlphaFoldDB" id="A0A4C1XQL4"/>
<evidence type="ECO:0008006" key="3">
    <source>
        <dbReference type="Google" id="ProtNLM"/>
    </source>
</evidence>
<dbReference type="OrthoDB" id="10017160at2759"/>
<evidence type="ECO:0000313" key="2">
    <source>
        <dbReference type="Proteomes" id="UP000299102"/>
    </source>
</evidence>